<feature type="transmembrane region" description="Helical" evidence="6">
    <location>
        <begin position="350"/>
        <end position="368"/>
    </location>
</feature>
<gene>
    <name evidence="7" type="ORF">I2488_18775</name>
</gene>
<feature type="transmembrane region" description="Helical" evidence="6">
    <location>
        <begin position="266"/>
        <end position="287"/>
    </location>
</feature>
<dbReference type="PANTHER" id="PTHR30250">
    <property type="entry name" value="PST FAMILY PREDICTED COLANIC ACID TRANSPORTER"/>
    <property type="match status" value="1"/>
</dbReference>
<keyword evidence="3 6" id="KW-0812">Transmembrane</keyword>
<feature type="transmembrane region" description="Helical" evidence="6">
    <location>
        <begin position="458"/>
        <end position="476"/>
    </location>
</feature>
<feature type="transmembrane region" description="Helical" evidence="6">
    <location>
        <begin position="128"/>
        <end position="150"/>
    </location>
</feature>
<dbReference type="Pfam" id="PF01943">
    <property type="entry name" value="Polysacc_synt"/>
    <property type="match status" value="1"/>
</dbReference>
<evidence type="ECO:0000256" key="5">
    <source>
        <dbReference type="ARBA" id="ARBA00023136"/>
    </source>
</evidence>
<feature type="transmembrane region" description="Helical" evidence="6">
    <location>
        <begin position="375"/>
        <end position="396"/>
    </location>
</feature>
<dbReference type="InterPro" id="IPR002797">
    <property type="entry name" value="Polysacc_synth"/>
</dbReference>
<feature type="transmembrane region" description="Helical" evidence="6">
    <location>
        <begin position="92"/>
        <end position="116"/>
    </location>
</feature>
<protein>
    <submittedName>
        <fullName evidence="7">Oligosaccharide flippase family protein</fullName>
    </submittedName>
</protein>
<comment type="caution">
    <text evidence="7">The sequence shown here is derived from an EMBL/GenBank/DDBJ whole genome shotgun (WGS) entry which is preliminary data.</text>
</comment>
<name>A0ABS0HLD0_9SPHN</name>
<keyword evidence="2" id="KW-1003">Cell membrane</keyword>
<feature type="transmembrane region" description="Helical" evidence="6">
    <location>
        <begin position="184"/>
        <end position="204"/>
    </location>
</feature>
<dbReference type="InterPro" id="IPR050833">
    <property type="entry name" value="Poly_Biosynth_Transport"/>
</dbReference>
<reference evidence="7 8" key="1">
    <citation type="submission" date="2020-11" db="EMBL/GenBank/DDBJ databases">
        <title>The genome sequence of Novosphingobium sp. 1Y9A.</title>
        <authorList>
            <person name="Liu Y."/>
        </authorList>
    </citation>
    <scope>NUCLEOTIDE SEQUENCE [LARGE SCALE GENOMIC DNA]</scope>
    <source>
        <strain evidence="7 8">1Y9A</strain>
    </source>
</reference>
<sequence length="497" mass="52115">MTATRNNYRTILRSTSTTGLASLVNIVSGIAKAKILAVTLGPSGVGLFGLFQSLVQSCTTVASLGLDTAGTREIARCAAQERPGDVWLLRRWLLVMTTFLAMTSAAAVWVASRWIANVFAGERVSAAQIAWLAPAIALSVAAAAPTAILAGLREIAALARVQVLAGLLSTVTVAIAALQAPSAALLAAILTAPLFSLVVARFLAGRAMQSLPKPESRSRNDRVGLGMILSGVQVVGASLAATAGPLVVRSLIINDLGVDSAGTFQAAWAIGATYLSFVLTAMATDYFPRLTGAISDQKSASDIVSQQTEVALLLCGPILIGMLGIAPWLIEVLYAKSFGTAVVILRWQLLGDLLKLVSWPLGYVLLSAGEARKFLFAEVTAMGIYVVGTFLLLPVTGIAAPGIAYLMLYMLYLPLIRYLAARHVQRPWSRYVVALAIILTVAAASTLCLSWVNPVYGLVASIVSAGSLGLIALKRLRTKLLSASPEEAGGSVDRREG</sequence>
<dbReference type="Proteomes" id="UP000600799">
    <property type="component" value="Unassembled WGS sequence"/>
</dbReference>
<feature type="transmembrane region" description="Helical" evidence="6">
    <location>
        <begin position="402"/>
        <end position="420"/>
    </location>
</feature>
<feature type="transmembrane region" description="Helical" evidence="6">
    <location>
        <begin position="225"/>
        <end position="246"/>
    </location>
</feature>
<dbReference type="EMBL" id="JADQDC010000020">
    <property type="protein sequence ID" value="MBF9153053.1"/>
    <property type="molecule type" value="Genomic_DNA"/>
</dbReference>
<evidence type="ECO:0000256" key="6">
    <source>
        <dbReference type="SAM" id="Phobius"/>
    </source>
</evidence>
<dbReference type="PANTHER" id="PTHR30250:SF11">
    <property type="entry name" value="O-ANTIGEN TRANSPORTER-RELATED"/>
    <property type="match status" value="1"/>
</dbReference>
<dbReference type="RefSeq" id="WP_196277322.1">
    <property type="nucleotide sequence ID" value="NZ_JADQDC010000020.1"/>
</dbReference>
<evidence type="ECO:0000313" key="8">
    <source>
        <dbReference type="Proteomes" id="UP000600799"/>
    </source>
</evidence>
<evidence type="ECO:0000256" key="2">
    <source>
        <dbReference type="ARBA" id="ARBA00022475"/>
    </source>
</evidence>
<keyword evidence="5 6" id="KW-0472">Membrane</keyword>
<feature type="transmembrane region" description="Helical" evidence="6">
    <location>
        <begin position="308"/>
        <end position="330"/>
    </location>
</feature>
<feature type="transmembrane region" description="Helical" evidence="6">
    <location>
        <begin position="157"/>
        <end position="178"/>
    </location>
</feature>
<evidence type="ECO:0000256" key="1">
    <source>
        <dbReference type="ARBA" id="ARBA00004651"/>
    </source>
</evidence>
<organism evidence="7 8">
    <name type="scientific">Novosphingobium jiangmenense</name>
    <dbReference type="NCBI Taxonomy" id="2791981"/>
    <lineage>
        <taxon>Bacteria</taxon>
        <taxon>Pseudomonadati</taxon>
        <taxon>Pseudomonadota</taxon>
        <taxon>Alphaproteobacteria</taxon>
        <taxon>Sphingomonadales</taxon>
        <taxon>Sphingomonadaceae</taxon>
        <taxon>Novosphingobium</taxon>
    </lineage>
</organism>
<comment type="subcellular location">
    <subcellularLocation>
        <location evidence="1">Cell membrane</location>
        <topology evidence="1">Multi-pass membrane protein</topology>
    </subcellularLocation>
</comment>
<accession>A0ABS0HLD0</accession>
<feature type="transmembrane region" description="Helical" evidence="6">
    <location>
        <begin position="432"/>
        <end position="452"/>
    </location>
</feature>
<proteinExistence type="predicted"/>
<evidence type="ECO:0000256" key="3">
    <source>
        <dbReference type="ARBA" id="ARBA00022692"/>
    </source>
</evidence>
<keyword evidence="4 6" id="KW-1133">Transmembrane helix</keyword>
<keyword evidence="8" id="KW-1185">Reference proteome</keyword>
<evidence type="ECO:0000313" key="7">
    <source>
        <dbReference type="EMBL" id="MBF9153053.1"/>
    </source>
</evidence>
<evidence type="ECO:0000256" key="4">
    <source>
        <dbReference type="ARBA" id="ARBA00022989"/>
    </source>
</evidence>